<evidence type="ECO:0000313" key="2">
    <source>
        <dbReference type="Proteomes" id="UP000886998"/>
    </source>
</evidence>
<proteinExistence type="predicted"/>
<comment type="caution">
    <text evidence="1">The sequence shown here is derived from an EMBL/GenBank/DDBJ whole genome shotgun (WGS) entry which is preliminary data.</text>
</comment>
<organism evidence="1 2">
    <name type="scientific">Trichonephila inaurata madagascariensis</name>
    <dbReference type="NCBI Taxonomy" id="2747483"/>
    <lineage>
        <taxon>Eukaryota</taxon>
        <taxon>Metazoa</taxon>
        <taxon>Ecdysozoa</taxon>
        <taxon>Arthropoda</taxon>
        <taxon>Chelicerata</taxon>
        <taxon>Arachnida</taxon>
        <taxon>Araneae</taxon>
        <taxon>Araneomorphae</taxon>
        <taxon>Entelegynae</taxon>
        <taxon>Araneoidea</taxon>
        <taxon>Nephilidae</taxon>
        <taxon>Trichonephila</taxon>
        <taxon>Trichonephila inaurata</taxon>
    </lineage>
</organism>
<dbReference type="EMBL" id="BMAV01013074">
    <property type="protein sequence ID" value="GFY60269.1"/>
    <property type="molecule type" value="Genomic_DNA"/>
</dbReference>
<name>A0A8X6XX24_9ARAC</name>
<gene>
    <name evidence="1" type="ORF">TNIN_170901</name>
</gene>
<keyword evidence="2" id="KW-1185">Reference proteome</keyword>
<protein>
    <submittedName>
        <fullName evidence="1">Uncharacterized protein</fullName>
    </submittedName>
</protein>
<dbReference type="AlphaFoldDB" id="A0A8X6XX24"/>
<sequence>MPSSSLILGPRGCGKRISGESSQFVKGEQLWVYVLAEFGVKDMMRYGSFVKIAVPPPDGSVCSPIRF</sequence>
<reference evidence="1" key="1">
    <citation type="submission" date="2020-08" db="EMBL/GenBank/DDBJ databases">
        <title>Multicomponent nature underlies the extraordinary mechanical properties of spider dragline silk.</title>
        <authorList>
            <person name="Kono N."/>
            <person name="Nakamura H."/>
            <person name="Mori M."/>
            <person name="Yoshida Y."/>
            <person name="Ohtoshi R."/>
            <person name="Malay A.D."/>
            <person name="Moran D.A.P."/>
            <person name="Tomita M."/>
            <person name="Numata K."/>
            <person name="Arakawa K."/>
        </authorList>
    </citation>
    <scope>NUCLEOTIDE SEQUENCE</scope>
</reference>
<evidence type="ECO:0000313" key="1">
    <source>
        <dbReference type="EMBL" id="GFY60269.1"/>
    </source>
</evidence>
<accession>A0A8X6XX24</accession>
<dbReference type="Proteomes" id="UP000886998">
    <property type="component" value="Unassembled WGS sequence"/>
</dbReference>